<evidence type="ECO:0000313" key="14">
    <source>
        <dbReference type="EMBL" id="SCB72133.1"/>
    </source>
</evidence>
<dbReference type="PROSITE" id="PS51094">
    <property type="entry name" value="PTS_EIIA_TYPE_2"/>
    <property type="match status" value="1"/>
</dbReference>
<dbReference type="GO" id="GO:0005886">
    <property type="term" value="C:plasma membrane"/>
    <property type="evidence" value="ECO:0007669"/>
    <property type="project" value="TreeGrafter"/>
</dbReference>
<evidence type="ECO:0000256" key="10">
    <source>
        <dbReference type="ARBA" id="ARBA00030956"/>
    </source>
</evidence>
<keyword evidence="5 13" id="KW-0762">Sugar transport</keyword>
<evidence type="ECO:0000313" key="16">
    <source>
        <dbReference type="Proteomes" id="UP000585749"/>
    </source>
</evidence>
<dbReference type="Proteomes" id="UP000182448">
    <property type="component" value="Unassembled WGS sequence"/>
</dbReference>
<comment type="function">
    <text evidence="1">The phosphoenolpyruvate-dependent sugar phosphotransferase system (sugar PTS), a major carbohydrate active transport system, catalyzes the phosphorylation of incoming sugar substrates concomitantly with their translocation across the cell membrane. The enzyme II CmtAB PTS system is involved in D-mannitol transport.</text>
</comment>
<name>A0A4Y4G127_WEIHE</name>
<keyword evidence="7" id="KW-0598">Phosphotransferase system</keyword>
<dbReference type="SUPFAM" id="SSF55804">
    <property type="entry name" value="Phoshotransferase/anion transport protein"/>
    <property type="match status" value="1"/>
</dbReference>
<evidence type="ECO:0000256" key="9">
    <source>
        <dbReference type="ARBA" id="ARBA00029908"/>
    </source>
</evidence>
<evidence type="ECO:0000256" key="11">
    <source>
        <dbReference type="ARBA" id="ARBA00030962"/>
    </source>
</evidence>
<gene>
    <name evidence="14" type="ORF">GA0061075_10137</name>
    <name evidence="13" type="ORF">HF960_01410</name>
</gene>
<dbReference type="EMBL" id="FMAW01000001">
    <property type="protein sequence ID" value="SCB72133.1"/>
    <property type="molecule type" value="Genomic_DNA"/>
</dbReference>
<reference evidence="14 15" key="1">
    <citation type="submission" date="2016-08" db="EMBL/GenBank/DDBJ databases">
        <authorList>
            <person name="Varghese N."/>
            <person name="Submissions Spin"/>
        </authorList>
    </citation>
    <scope>NUCLEOTIDE SEQUENCE [LARGE SCALE GENOMIC DNA]</scope>
    <source>
        <strain evidence="14 15">R-53116</strain>
    </source>
</reference>
<protein>
    <recommendedName>
        <fullName evidence="2">Mannitol-specific phosphotransferase enzyme IIA component</fullName>
    </recommendedName>
    <alternativeName>
        <fullName evidence="10">EIIA</fullName>
    </alternativeName>
    <alternativeName>
        <fullName evidence="11">EIII</fullName>
    </alternativeName>
    <alternativeName>
        <fullName evidence="9">PTS system mannitol-specific EIIA component</fullName>
    </alternativeName>
</protein>
<evidence type="ECO:0000313" key="13">
    <source>
        <dbReference type="EMBL" id="NKY66362.1"/>
    </source>
</evidence>
<evidence type="ECO:0000256" key="8">
    <source>
        <dbReference type="ARBA" id="ARBA00022777"/>
    </source>
</evidence>
<accession>A0A4Y4G127</accession>
<evidence type="ECO:0000256" key="2">
    <source>
        <dbReference type="ARBA" id="ARBA00014783"/>
    </source>
</evidence>
<comment type="caution">
    <text evidence="13">The sequence shown here is derived from an EMBL/GenBank/DDBJ whole genome shotgun (WGS) entry which is preliminary data.</text>
</comment>
<dbReference type="PANTHER" id="PTHR30181">
    <property type="entry name" value="MANNITOL PERMEASE IIC COMPONENT"/>
    <property type="match status" value="1"/>
</dbReference>
<evidence type="ECO:0000256" key="3">
    <source>
        <dbReference type="ARBA" id="ARBA00022448"/>
    </source>
</evidence>
<dbReference type="GO" id="GO:0016301">
    <property type="term" value="F:kinase activity"/>
    <property type="evidence" value="ECO:0007669"/>
    <property type="project" value="UniProtKB-KW"/>
</dbReference>
<evidence type="ECO:0000256" key="7">
    <source>
        <dbReference type="ARBA" id="ARBA00022683"/>
    </source>
</evidence>
<evidence type="ECO:0000256" key="1">
    <source>
        <dbReference type="ARBA" id="ARBA00002434"/>
    </source>
</evidence>
<dbReference type="PROSITE" id="PS00372">
    <property type="entry name" value="PTS_EIIA_TYPE_2_HIS"/>
    <property type="match status" value="1"/>
</dbReference>
<keyword evidence="3" id="KW-0813">Transport</keyword>
<proteinExistence type="predicted"/>
<feature type="domain" description="PTS EIIA type-2" evidence="12">
    <location>
        <begin position="1"/>
        <end position="145"/>
    </location>
</feature>
<dbReference type="OrthoDB" id="1640042at2"/>
<keyword evidence="8" id="KW-0418">Kinase</keyword>
<reference evidence="13 16" key="2">
    <citation type="submission" date="2020-04" db="EMBL/GenBank/DDBJ databases">
        <title>MicrobeNet Type strains.</title>
        <authorList>
            <person name="Nicholson A.C."/>
        </authorList>
    </citation>
    <scope>NUCLEOTIDE SEQUENCE [LARGE SCALE GENOMIC DNA]</scope>
    <source>
        <strain evidence="13 16">CCUG 33494</strain>
    </source>
</reference>
<dbReference type="InterPro" id="IPR050893">
    <property type="entry name" value="Sugar_PTS"/>
</dbReference>
<evidence type="ECO:0000256" key="4">
    <source>
        <dbReference type="ARBA" id="ARBA00022553"/>
    </source>
</evidence>
<evidence type="ECO:0000259" key="12">
    <source>
        <dbReference type="PROSITE" id="PS51094"/>
    </source>
</evidence>
<dbReference type="RefSeq" id="WP_074426586.1">
    <property type="nucleotide sequence ID" value="NZ_BJEG01000001.1"/>
</dbReference>
<dbReference type="AlphaFoldDB" id="A0A4Y4G127"/>
<organism evidence="13 16">
    <name type="scientific">Weissella hellenica</name>
    <dbReference type="NCBI Taxonomy" id="46256"/>
    <lineage>
        <taxon>Bacteria</taxon>
        <taxon>Bacillati</taxon>
        <taxon>Bacillota</taxon>
        <taxon>Bacilli</taxon>
        <taxon>Lactobacillales</taxon>
        <taxon>Lactobacillaceae</taxon>
        <taxon>Weissella</taxon>
    </lineage>
</organism>
<dbReference type="CDD" id="cd00211">
    <property type="entry name" value="PTS_IIA_fru"/>
    <property type="match status" value="1"/>
</dbReference>
<evidence type="ECO:0000256" key="6">
    <source>
        <dbReference type="ARBA" id="ARBA00022679"/>
    </source>
</evidence>
<keyword evidence="4" id="KW-0597">Phosphoprotein</keyword>
<dbReference type="GO" id="GO:0090563">
    <property type="term" value="F:protein-phosphocysteine-sugar phosphotransferase activity"/>
    <property type="evidence" value="ECO:0007669"/>
    <property type="project" value="TreeGrafter"/>
</dbReference>
<evidence type="ECO:0000313" key="15">
    <source>
        <dbReference type="Proteomes" id="UP000182448"/>
    </source>
</evidence>
<dbReference type="Gene3D" id="3.40.930.10">
    <property type="entry name" value="Mannitol-specific EII, Chain A"/>
    <property type="match status" value="1"/>
</dbReference>
<keyword evidence="6" id="KW-0808">Transferase</keyword>
<dbReference type="GO" id="GO:0009401">
    <property type="term" value="P:phosphoenolpyruvate-dependent sugar phosphotransferase system"/>
    <property type="evidence" value="ECO:0007669"/>
    <property type="project" value="UniProtKB-KW"/>
</dbReference>
<keyword evidence="15" id="KW-1185">Reference proteome</keyword>
<dbReference type="Proteomes" id="UP000585749">
    <property type="component" value="Unassembled WGS sequence"/>
</dbReference>
<evidence type="ECO:0000256" key="5">
    <source>
        <dbReference type="ARBA" id="ARBA00022597"/>
    </source>
</evidence>
<dbReference type="PANTHER" id="PTHR30181:SF2">
    <property type="entry name" value="PTS SYSTEM MANNITOL-SPECIFIC EIICBA COMPONENT"/>
    <property type="match status" value="1"/>
</dbReference>
<dbReference type="InterPro" id="IPR016152">
    <property type="entry name" value="PTrfase/Anion_transptr"/>
</dbReference>
<dbReference type="EMBL" id="JAAXPM010000001">
    <property type="protein sequence ID" value="NKY66362.1"/>
    <property type="molecule type" value="Genomic_DNA"/>
</dbReference>
<sequence>MELQADMIKINQNFVNEDDAIKLAGQILVDAGCVTPEYVDAMIDRNNDVSTYMGNFIAIPHGTDAGKQYIKKTGISVVQIPTGINFSENSETNNKVTVVFGIAGKNNEHLDILSKIALLCSNINNVAKLADAQSSQEIITLLKEVEN</sequence>
<dbReference type="Pfam" id="PF00359">
    <property type="entry name" value="PTS_EIIA_2"/>
    <property type="match status" value="1"/>
</dbReference>
<dbReference type="InterPro" id="IPR002178">
    <property type="entry name" value="PTS_EIIA_type-2_dom"/>
</dbReference>